<dbReference type="EMBL" id="JBEPEK010000707">
    <property type="protein sequence ID" value="MER7187010.1"/>
    <property type="molecule type" value="Genomic_DNA"/>
</dbReference>
<name>A0ABV1XDA6_9ACTN</name>
<dbReference type="RefSeq" id="WP_350791114.1">
    <property type="nucleotide sequence ID" value="NZ_JBEPEK010000707.1"/>
</dbReference>
<keyword evidence="2" id="KW-1185">Reference proteome</keyword>
<evidence type="ECO:0000313" key="2">
    <source>
        <dbReference type="Proteomes" id="UP001474181"/>
    </source>
</evidence>
<accession>A0ABV1XDA6</accession>
<reference evidence="1 2" key="1">
    <citation type="submission" date="2024-06" db="EMBL/GenBank/DDBJ databases">
        <title>The Natural Products Discovery Center: Release of the First 8490 Sequenced Strains for Exploring Actinobacteria Biosynthetic Diversity.</title>
        <authorList>
            <person name="Kalkreuter E."/>
            <person name="Kautsar S.A."/>
            <person name="Yang D."/>
            <person name="Bader C.D."/>
            <person name="Teijaro C.N."/>
            <person name="Fluegel L."/>
            <person name="Davis C.M."/>
            <person name="Simpson J.R."/>
            <person name="Lauterbach L."/>
            <person name="Steele A.D."/>
            <person name="Gui C."/>
            <person name="Meng S."/>
            <person name="Li G."/>
            <person name="Viehrig K."/>
            <person name="Ye F."/>
            <person name="Su P."/>
            <person name="Kiefer A.F."/>
            <person name="Nichols A."/>
            <person name="Cepeda A.J."/>
            <person name="Yan W."/>
            <person name="Fan B."/>
            <person name="Jiang Y."/>
            <person name="Adhikari A."/>
            <person name="Zheng C.-J."/>
            <person name="Schuster L."/>
            <person name="Cowan T.M."/>
            <person name="Smanski M.J."/>
            <person name="Chevrette M.G."/>
            <person name="De Carvalho L.P.S."/>
            <person name="Shen B."/>
        </authorList>
    </citation>
    <scope>NUCLEOTIDE SEQUENCE [LARGE SCALE GENOMIC DNA]</scope>
    <source>
        <strain evidence="1 2">NPDC000234</strain>
    </source>
</reference>
<dbReference type="Proteomes" id="UP001474181">
    <property type="component" value="Unassembled WGS sequence"/>
</dbReference>
<sequence length="55" mass="6396">MGRLVGRTARVQVSSRLTWTFSARAALGHTRRPRRRGSALLLWTVLRAPHHRRKH</sequence>
<evidence type="ECO:0000313" key="1">
    <source>
        <dbReference type="EMBL" id="MER7187010.1"/>
    </source>
</evidence>
<protein>
    <submittedName>
        <fullName evidence="1">Uncharacterized protein</fullName>
    </submittedName>
</protein>
<gene>
    <name evidence="1" type="ORF">ABT404_47420</name>
</gene>
<organism evidence="1 2">
    <name type="scientific">Streptomyces hyaluromycini</name>
    <dbReference type="NCBI Taxonomy" id="1377993"/>
    <lineage>
        <taxon>Bacteria</taxon>
        <taxon>Bacillati</taxon>
        <taxon>Actinomycetota</taxon>
        <taxon>Actinomycetes</taxon>
        <taxon>Kitasatosporales</taxon>
        <taxon>Streptomycetaceae</taxon>
        <taxon>Streptomyces</taxon>
    </lineage>
</organism>
<proteinExistence type="predicted"/>
<comment type="caution">
    <text evidence="1">The sequence shown here is derived from an EMBL/GenBank/DDBJ whole genome shotgun (WGS) entry which is preliminary data.</text>
</comment>